<gene>
    <name evidence="1" type="ORF">LCGC14_0527670</name>
</gene>
<name>A0A0F9UI36_9ZZZZ</name>
<comment type="caution">
    <text evidence="1">The sequence shown here is derived from an EMBL/GenBank/DDBJ whole genome shotgun (WGS) entry which is preliminary data.</text>
</comment>
<protein>
    <submittedName>
        <fullName evidence="1">Uncharacterized protein</fullName>
    </submittedName>
</protein>
<evidence type="ECO:0000313" key="1">
    <source>
        <dbReference type="EMBL" id="KKN60896.1"/>
    </source>
</evidence>
<dbReference type="EMBL" id="LAZR01000679">
    <property type="protein sequence ID" value="KKN60896.1"/>
    <property type="molecule type" value="Genomic_DNA"/>
</dbReference>
<reference evidence="1" key="1">
    <citation type="journal article" date="2015" name="Nature">
        <title>Complex archaea that bridge the gap between prokaryotes and eukaryotes.</title>
        <authorList>
            <person name="Spang A."/>
            <person name="Saw J.H."/>
            <person name="Jorgensen S.L."/>
            <person name="Zaremba-Niedzwiedzka K."/>
            <person name="Martijn J."/>
            <person name="Lind A.E."/>
            <person name="van Eijk R."/>
            <person name="Schleper C."/>
            <person name="Guy L."/>
            <person name="Ettema T.J."/>
        </authorList>
    </citation>
    <scope>NUCLEOTIDE SEQUENCE</scope>
</reference>
<organism evidence="1">
    <name type="scientific">marine sediment metagenome</name>
    <dbReference type="NCBI Taxonomy" id="412755"/>
    <lineage>
        <taxon>unclassified sequences</taxon>
        <taxon>metagenomes</taxon>
        <taxon>ecological metagenomes</taxon>
    </lineage>
</organism>
<proteinExistence type="predicted"/>
<dbReference type="AlphaFoldDB" id="A0A0F9UI36"/>
<sequence length="99" mass="11150">MTLIPTIVNGKRYRWKCQPMEFLCPHCHHQLGTRGSGLEMEVKVICSAVDYPHPPHCPECGLSLTSGVFEGWYVAVLPSDSIQGIPYTQLEEIEGEDYK</sequence>
<accession>A0A0F9UI36</accession>